<reference evidence="1 2" key="1">
    <citation type="submission" date="2016-06" db="EMBL/GenBank/DDBJ databases">
        <authorList>
            <person name="Kjaerup R.B."/>
            <person name="Dalgaard T.S."/>
            <person name="Juul-Madsen H.R."/>
        </authorList>
    </citation>
    <scope>NUCLEOTIDE SEQUENCE [LARGE SCALE GENOMIC DNA]</scope>
    <source>
        <strain evidence="1">3</strain>
    </source>
</reference>
<name>A0A1A8XZM6_9PROT</name>
<organism evidence="1 2">
    <name type="scientific">Candidatus Accumulibacter aalborgensis</name>
    <dbReference type="NCBI Taxonomy" id="1860102"/>
    <lineage>
        <taxon>Bacteria</taxon>
        <taxon>Pseudomonadati</taxon>
        <taxon>Pseudomonadota</taxon>
        <taxon>Betaproteobacteria</taxon>
        <taxon>Candidatus Accumulibacter</taxon>
    </lineage>
</organism>
<dbReference type="EMBL" id="FLQX01000173">
    <property type="protein sequence ID" value="SBT10176.1"/>
    <property type="molecule type" value="Genomic_DNA"/>
</dbReference>
<accession>A0A1A8XZM6</accession>
<dbReference type="STRING" id="1860102.ACCAA_910003"/>
<evidence type="ECO:0000313" key="1">
    <source>
        <dbReference type="EMBL" id="SBT10176.1"/>
    </source>
</evidence>
<proteinExistence type="predicted"/>
<dbReference type="RefSeq" id="WP_186409247.1">
    <property type="nucleotide sequence ID" value="NZ_FLQX01000173.1"/>
</dbReference>
<gene>
    <name evidence="1" type="ORF">ACCAA_910003</name>
</gene>
<protein>
    <recommendedName>
        <fullName evidence="3">ParD-like antitoxin of type II toxin-antitoxin system</fullName>
    </recommendedName>
</protein>
<sequence length="129" mass="14482">MSASIRISDDLYRMAQKAAATDFRSIPQQIEYWARIGSAALDNPELPTPFIRETLLTGDPLINHQPTEVKQSVARTGYVRELILRDQGEKSIARLRQLLLEGLESGSGVPADEAWWKNMNVLADQDDTE</sequence>
<dbReference type="Proteomes" id="UP000199169">
    <property type="component" value="Unassembled WGS sequence"/>
</dbReference>
<evidence type="ECO:0008006" key="3">
    <source>
        <dbReference type="Google" id="ProtNLM"/>
    </source>
</evidence>
<evidence type="ECO:0000313" key="2">
    <source>
        <dbReference type="Proteomes" id="UP000199169"/>
    </source>
</evidence>
<dbReference type="InterPro" id="IPR021831">
    <property type="entry name" value="ParD-like"/>
</dbReference>
<dbReference type="AlphaFoldDB" id="A0A1A8XZM6"/>
<keyword evidence="2" id="KW-1185">Reference proteome</keyword>
<dbReference type="Pfam" id="PF11903">
    <property type="entry name" value="ParD_like"/>
    <property type="match status" value="1"/>
</dbReference>